<evidence type="ECO:0000256" key="1">
    <source>
        <dbReference type="ARBA" id="ARBA00006583"/>
    </source>
</evidence>
<dbReference type="HAMAP" id="MF_00377">
    <property type="entry name" value="DnaA_bact"/>
    <property type="match status" value="1"/>
</dbReference>
<sequence>MQAAQKAESQDVGSGQGAGTPTSAVEGRGQKVRAMLKVQLGDEVYSSWFKSLEFESFDGRIVKVSVPVKFVRNWIQEHYSDHLLHCSRIEFATVERVEVVWRQPGAVAQRPGEARPQDANTAATAATPPPASHTDLPQRPAALRAPVLPVQRTSAGGLEGSPLDPRYTFDSFVVGASNRMAHAGATQVAETVLSGAPGYNPLYIHSQVGLGKSHLLHAIAWEVKKRAPNAQVLYLTAERFRYQFVEALRSSDPLAFKERFRNINMLLIDDLEFLQGERTEQEFDHIINALLDGGKQVVVASARAPNQIERLNERMRSRLQRGLVTELQSLDHELRLKVLDKRLAEKRAADPSFSLSRDVVDLLALRLTENGRELEGAVTRLYATWQYMRTPITLDIAETVIRDLVQNLEPRRIKIEDILRIISRHYGVSKGDLLSQRRHRSVVWPRQIGMYLAKHLTARSLPEIGRRFGGRDHTTVLHAIRKIEGEISKNPNLGDELEELKRLLNH</sequence>
<dbReference type="AlphaFoldDB" id="A0A1I7MTF6"/>
<evidence type="ECO:0000256" key="7">
    <source>
        <dbReference type="ARBA" id="ARBA00023125"/>
    </source>
</evidence>
<dbReference type="GO" id="GO:0005737">
    <property type="term" value="C:cytoplasm"/>
    <property type="evidence" value="ECO:0007669"/>
    <property type="project" value="UniProtKB-SubCell"/>
</dbReference>
<feature type="region of interest" description="Domain I, interacts with DnaA modulators" evidence="8">
    <location>
        <begin position="1"/>
        <end position="120"/>
    </location>
</feature>
<dbReference type="GO" id="GO:0003688">
    <property type="term" value="F:DNA replication origin binding"/>
    <property type="evidence" value="ECO:0007669"/>
    <property type="project" value="UniProtKB-UniRule"/>
</dbReference>
<dbReference type="SMART" id="SM00760">
    <property type="entry name" value="Bac_DnaA_C"/>
    <property type="match status" value="1"/>
</dbReference>
<evidence type="ECO:0000256" key="5">
    <source>
        <dbReference type="ARBA" id="ARBA00022840"/>
    </source>
</evidence>
<evidence type="ECO:0000256" key="4">
    <source>
        <dbReference type="ARBA" id="ARBA00022741"/>
    </source>
</evidence>
<dbReference type="OrthoDB" id="9807019at2"/>
<dbReference type="EMBL" id="FPCH01000001">
    <property type="protein sequence ID" value="SFV25682.1"/>
    <property type="molecule type" value="Genomic_DNA"/>
</dbReference>
<dbReference type="RefSeq" id="WP_092862479.1">
    <property type="nucleotide sequence ID" value="NZ_FPCH01000001.1"/>
</dbReference>
<keyword evidence="7 8" id="KW-0238">DNA-binding</keyword>
<evidence type="ECO:0000256" key="9">
    <source>
        <dbReference type="NCBIfam" id="TIGR00362"/>
    </source>
</evidence>
<dbReference type="Gene3D" id="1.10.1750.10">
    <property type="match status" value="1"/>
</dbReference>
<dbReference type="GO" id="GO:0005524">
    <property type="term" value="F:ATP binding"/>
    <property type="evidence" value="ECO:0007669"/>
    <property type="project" value="UniProtKB-UniRule"/>
</dbReference>
<dbReference type="InterPro" id="IPR010921">
    <property type="entry name" value="Trp_repressor/repl_initiator"/>
</dbReference>
<dbReference type="Proteomes" id="UP000199423">
    <property type="component" value="Unassembled WGS sequence"/>
</dbReference>
<dbReference type="GO" id="GO:0005886">
    <property type="term" value="C:plasma membrane"/>
    <property type="evidence" value="ECO:0007669"/>
    <property type="project" value="TreeGrafter"/>
</dbReference>
<dbReference type="GO" id="GO:0008289">
    <property type="term" value="F:lipid binding"/>
    <property type="evidence" value="ECO:0007669"/>
    <property type="project" value="UniProtKB-KW"/>
</dbReference>
<dbReference type="InterPro" id="IPR024633">
    <property type="entry name" value="DnaA_N_dom"/>
</dbReference>
<dbReference type="GO" id="GO:0006270">
    <property type="term" value="P:DNA replication initiation"/>
    <property type="evidence" value="ECO:0007669"/>
    <property type="project" value="UniProtKB-UniRule"/>
</dbReference>
<keyword evidence="4 8" id="KW-0547">Nucleotide-binding</keyword>
<keyword evidence="2 8" id="KW-0963">Cytoplasm</keyword>
<dbReference type="InterPro" id="IPR013317">
    <property type="entry name" value="DnaA_dom"/>
</dbReference>
<keyword evidence="5 8" id="KW-0067">ATP-binding</keyword>
<keyword evidence="6 8" id="KW-0446">Lipid-binding</keyword>
<dbReference type="InterPro" id="IPR003593">
    <property type="entry name" value="AAA+_ATPase"/>
</dbReference>
<evidence type="ECO:0000256" key="12">
    <source>
        <dbReference type="SAM" id="MobiDB-lite"/>
    </source>
</evidence>
<feature type="region of interest" description="Disordered" evidence="12">
    <location>
        <begin position="1"/>
        <end position="27"/>
    </location>
</feature>
<comment type="subcellular location">
    <subcellularLocation>
        <location evidence="8">Cytoplasm</location>
    </subcellularLocation>
</comment>
<comment type="similarity">
    <text evidence="1 8 11">Belongs to the DnaA family.</text>
</comment>
<dbReference type="PRINTS" id="PR00051">
    <property type="entry name" value="DNAA"/>
</dbReference>
<dbReference type="Gene3D" id="3.30.300.180">
    <property type="match status" value="1"/>
</dbReference>
<feature type="region of interest" description="Domain IV, binds dsDNA" evidence="8">
    <location>
        <begin position="386"/>
        <end position="506"/>
    </location>
</feature>
<feature type="region of interest" description="Disordered" evidence="12">
    <location>
        <begin position="107"/>
        <end position="137"/>
    </location>
</feature>
<dbReference type="SUPFAM" id="SSF52540">
    <property type="entry name" value="P-loop containing nucleoside triphosphate hydrolases"/>
    <property type="match status" value="1"/>
</dbReference>
<dbReference type="SMART" id="SM00382">
    <property type="entry name" value="AAA"/>
    <property type="match status" value="1"/>
</dbReference>
<evidence type="ECO:0000259" key="13">
    <source>
        <dbReference type="SMART" id="SM00382"/>
    </source>
</evidence>
<feature type="binding site" evidence="8">
    <location>
        <position position="211"/>
    </location>
    <ligand>
        <name>ATP</name>
        <dbReference type="ChEBI" id="CHEBI:30616"/>
    </ligand>
</feature>
<dbReference type="NCBIfam" id="TIGR00362">
    <property type="entry name" value="DnaA"/>
    <property type="match status" value="1"/>
</dbReference>
<evidence type="ECO:0000313" key="16">
    <source>
        <dbReference type="Proteomes" id="UP000199423"/>
    </source>
</evidence>
<dbReference type="PROSITE" id="PS01008">
    <property type="entry name" value="DNAA"/>
    <property type="match status" value="1"/>
</dbReference>
<feature type="domain" description="Chromosomal replication initiator DnaA C-terminal" evidence="14">
    <location>
        <begin position="414"/>
        <end position="483"/>
    </location>
</feature>
<dbReference type="InterPro" id="IPR038454">
    <property type="entry name" value="DnaA_N_sf"/>
</dbReference>
<comment type="domain">
    <text evidence="8">Domain I is involved in oligomerization and binding regulators, domain II is flexibile and of varying length in different bacteria, domain III forms the AAA+ region, while domain IV binds dsDNA.</text>
</comment>
<proteinExistence type="inferred from homology"/>
<feature type="binding site" evidence="8">
    <location>
        <position position="209"/>
    </location>
    <ligand>
        <name>ATP</name>
        <dbReference type="ChEBI" id="CHEBI:30616"/>
    </ligand>
</feature>
<evidence type="ECO:0000256" key="11">
    <source>
        <dbReference type="RuleBase" id="RU004227"/>
    </source>
</evidence>
<dbReference type="InterPro" id="IPR018312">
    <property type="entry name" value="Chromosome_initiator_DnaA_CS"/>
</dbReference>
<gene>
    <name evidence="8" type="primary">dnaA</name>
    <name evidence="15" type="ORF">SAMN04488557_0020</name>
</gene>
<dbReference type="PANTHER" id="PTHR30050">
    <property type="entry name" value="CHROMOSOMAL REPLICATION INITIATOR PROTEIN DNAA"/>
    <property type="match status" value="1"/>
</dbReference>
<dbReference type="PANTHER" id="PTHR30050:SF2">
    <property type="entry name" value="CHROMOSOMAL REPLICATION INITIATOR PROTEIN DNAA"/>
    <property type="match status" value="1"/>
</dbReference>
<dbReference type="Pfam" id="PF11638">
    <property type="entry name" value="DnaA_N"/>
    <property type="match status" value="1"/>
</dbReference>
<dbReference type="Pfam" id="PF00308">
    <property type="entry name" value="Bac_DnaA"/>
    <property type="match status" value="1"/>
</dbReference>
<name>A0A1I7MTF6_9HYPH</name>
<evidence type="ECO:0000256" key="10">
    <source>
        <dbReference type="RuleBase" id="RU000577"/>
    </source>
</evidence>
<reference evidence="16" key="1">
    <citation type="submission" date="2016-10" db="EMBL/GenBank/DDBJ databases">
        <authorList>
            <person name="Varghese N."/>
            <person name="Submissions S."/>
        </authorList>
    </citation>
    <scope>NUCLEOTIDE SEQUENCE [LARGE SCALE GENOMIC DNA]</scope>
    <source>
        <strain evidence="16">DSM 1565</strain>
    </source>
</reference>
<dbReference type="STRING" id="51670.SAMN04488557_0020"/>
<feature type="binding site" evidence="8">
    <location>
        <position position="213"/>
    </location>
    <ligand>
        <name>ATP</name>
        <dbReference type="ChEBI" id="CHEBI:30616"/>
    </ligand>
</feature>
<dbReference type="Pfam" id="PF08299">
    <property type="entry name" value="Bac_DnaA_C"/>
    <property type="match status" value="1"/>
</dbReference>
<dbReference type="InterPro" id="IPR020591">
    <property type="entry name" value="Chromosome_initiator_DnaA-like"/>
</dbReference>
<protein>
    <recommendedName>
        <fullName evidence="8 9">Chromosomal replication initiator protein DnaA</fullName>
    </recommendedName>
</protein>
<comment type="function">
    <text evidence="8 10">Plays an essential role in the initiation and regulation of chromosomal replication. ATP-DnaA binds to the origin of replication (oriC) to initiate formation of the DNA replication initiation complex once per cell cycle. Binds the DnaA box (a 9 base pair repeat at the origin) and separates the double-stranded (ds)DNA. Forms a right-handed helical filament on oriC DNA; dsDNA binds to the exterior of the filament while single-stranded (ss)DNA is stabiized in the filament's interior. The ATP-DnaA-oriC complex binds and stabilizes one strand of the AT-rich DNA unwinding element (DUE), permitting loading of DNA polymerase. After initiation quickly degrades to an ADP-DnaA complex that is not apt for DNA replication. Binds acidic phospholipids.</text>
</comment>
<dbReference type="Gene3D" id="3.40.50.300">
    <property type="entry name" value="P-loop containing nucleotide triphosphate hydrolases"/>
    <property type="match status" value="1"/>
</dbReference>
<keyword evidence="3 8" id="KW-0235">DNA replication</keyword>
<dbReference type="Gene3D" id="1.10.8.60">
    <property type="match status" value="1"/>
</dbReference>
<feature type="binding site" evidence="8">
    <location>
        <position position="212"/>
    </location>
    <ligand>
        <name>ATP</name>
        <dbReference type="ChEBI" id="CHEBI:30616"/>
    </ligand>
</feature>
<dbReference type="CDD" id="cd06571">
    <property type="entry name" value="Bac_DnaA_C"/>
    <property type="match status" value="1"/>
</dbReference>
<dbReference type="SUPFAM" id="SSF48295">
    <property type="entry name" value="TrpR-like"/>
    <property type="match status" value="1"/>
</dbReference>
<evidence type="ECO:0000259" key="14">
    <source>
        <dbReference type="SMART" id="SM00760"/>
    </source>
</evidence>
<evidence type="ECO:0000256" key="3">
    <source>
        <dbReference type="ARBA" id="ARBA00022705"/>
    </source>
</evidence>
<dbReference type="InterPro" id="IPR001957">
    <property type="entry name" value="Chromosome_initiator_DnaA"/>
</dbReference>
<comment type="subunit">
    <text evidence="8">Oligomerizes as a right-handed, spiral filament on DNA at oriC.</text>
</comment>
<comment type="caution">
    <text evidence="8">Lacks conserved residue(s) required for the propagation of feature annotation.</text>
</comment>
<dbReference type="GO" id="GO:0006275">
    <property type="term" value="P:regulation of DNA replication"/>
    <property type="evidence" value="ECO:0007669"/>
    <property type="project" value="UniProtKB-UniRule"/>
</dbReference>
<evidence type="ECO:0000313" key="15">
    <source>
        <dbReference type="EMBL" id="SFV25682.1"/>
    </source>
</evidence>
<evidence type="ECO:0000256" key="8">
    <source>
        <dbReference type="HAMAP-Rule" id="MF_00377"/>
    </source>
</evidence>
<feature type="domain" description="AAA+ ATPase" evidence="13">
    <location>
        <begin position="198"/>
        <end position="327"/>
    </location>
</feature>
<dbReference type="CDD" id="cd00009">
    <property type="entry name" value="AAA"/>
    <property type="match status" value="1"/>
</dbReference>
<organism evidence="15 16">
    <name type="scientific">Hyphomicrobium facile</name>
    <dbReference type="NCBI Taxonomy" id="51670"/>
    <lineage>
        <taxon>Bacteria</taxon>
        <taxon>Pseudomonadati</taxon>
        <taxon>Pseudomonadota</taxon>
        <taxon>Alphaproteobacteria</taxon>
        <taxon>Hyphomicrobiales</taxon>
        <taxon>Hyphomicrobiaceae</taxon>
        <taxon>Hyphomicrobium</taxon>
    </lineage>
</organism>
<evidence type="ECO:0000256" key="2">
    <source>
        <dbReference type="ARBA" id="ARBA00022490"/>
    </source>
</evidence>
<dbReference type="InterPro" id="IPR027417">
    <property type="entry name" value="P-loop_NTPase"/>
</dbReference>
<accession>A0A1I7MTF6</accession>
<evidence type="ECO:0000256" key="6">
    <source>
        <dbReference type="ARBA" id="ARBA00023121"/>
    </source>
</evidence>
<keyword evidence="16" id="KW-1185">Reference proteome</keyword>
<dbReference type="InterPro" id="IPR013159">
    <property type="entry name" value="DnaA_C"/>
</dbReference>